<protein>
    <submittedName>
        <fullName evidence="4">Lectin BRA-2</fullName>
    </submittedName>
</protein>
<organism evidence="4 5">
    <name type="scientific">Amphibalanus amphitrite</name>
    <name type="common">Striped barnacle</name>
    <name type="synonym">Balanus amphitrite</name>
    <dbReference type="NCBI Taxonomy" id="1232801"/>
    <lineage>
        <taxon>Eukaryota</taxon>
        <taxon>Metazoa</taxon>
        <taxon>Ecdysozoa</taxon>
        <taxon>Arthropoda</taxon>
        <taxon>Crustacea</taxon>
        <taxon>Multicrustacea</taxon>
        <taxon>Cirripedia</taxon>
        <taxon>Thoracica</taxon>
        <taxon>Thoracicalcarea</taxon>
        <taxon>Balanomorpha</taxon>
        <taxon>Balanoidea</taxon>
        <taxon>Balanidae</taxon>
        <taxon>Amphibalaninae</taxon>
        <taxon>Amphibalanus</taxon>
    </lineage>
</organism>
<dbReference type="InterPro" id="IPR001304">
    <property type="entry name" value="C-type_lectin-like"/>
</dbReference>
<dbReference type="OrthoDB" id="6512817at2759"/>
<dbReference type="PROSITE" id="PS00615">
    <property type="entry name" value="C_TYPE_LECTIN_1"/>
    <property type="match status" value="1"/>
</dbReference>
<feature type="domain" description="C-type lectin" evidence="3">
    <location>
        <begin position="73"/>
        <end position="193"/>
    </location>
</feature>
<evidence type="ECO:0000256" key="1">
    <source>
        <dbReference type="ARBA" id="ARBA00023157"/>
    </source>
</evidence>
<keyword evidence="5" id="KW-1185">Reference proteome</keyword>
<dbReference type="Proteomes" id="UP000440578">
    <property type="component" value="Unassembled WGS sequence"/>
</dbReference>
<dbReference type="Pfam" id="PF00059">
    <property type="entry name" value="Lectin_C"/>
    <property type="match status" value="1"/>
</dbReference>
<keyword evidence="1" id="KW-1015">Disulfide bond</keyword>
<dbReference type="InterPro" id="IPR018378">
    <property type="entry name" value="C-type_lectin_CS"/>
</dbReference>
<dbReference type="PRINTS" id="PR01504">
    <property type="entry name" value="PNCREATITSAP"/>
</dbReference>
<dbReference type="SMART" id="SM00034">
    <property type="entry name" value="CLECT"/>
    <property type="match status" value="1"/>
</dbReference>
<dbReference type="InterPro" id="IPR016187">
    <property type="entry name" value="CTDL_fold"/>
</dbReference>
<name>A0A6A4VVY4_AMPAM</name>
<sequence length="198" mass="21641">MGPSLLVVAAFLVSGAATQTNESYGLLASQVVKGIVHACSDGMRETVREEVARQLATTGRSVSHECPAGWSRHGDTCYIIPPRLASWTVAHHVCATLDSRARLASVHPDSRRFIESLVESFGAARGVWIGLARSQSIHEWVWSDGTPLDLARWEPGQPNNGDRERCAHHGWPGSSRTGWHDNHCDTELNLLCQLSIAQ</sequence>
<dbReference type="Gene3D" id="3.10.100.10">
    <property type="entry name" value="Mannose-Binding Protein A, subunit A"/>
    <property type="match status" value="1"/>
</dbReference>
<proteinExistence type="predicted"/>
<dbReference type="InterPro" id="IPR016186">
    <property type="entry name" value="C-type_lectin-like/link_sf"/>
</dbReference>
<dbReference type="SUPFAM" id="SSF56436">
    <property type="entry name" value="C-type lectin-like"/>
    <property type="match status" value="1"/>
</dbReference>
<accession>A0A6A4VVY4</accession>
<evidence type="ECO:0000259" key="3">
    <source>
        <dbReference type="PROSITE" id="PS50041"/>
    </source>
</evidence>
<dbReference type="InterPro" id="IPR050111">
    <property type="entry name" value="C-type_lectin/snaclec_domain"/>
</dbReference>
<feature type="chain" id="PRO_5025498833" evidence="2">
    <location>
        <begin position="19"/>
        <end position="198"/>
    </location>
</feature>
<evidence type="ECO:0000313" key="4">
    <source>
        <dbReference type="EMBL" id="KAF0295560.1"/>
    </source>
</evidence>
<keyword evidence="2" id="KW-0732">Signal</keyword>
<dbReference type="AlphaFoldDB" id="A0A6A4VVY4"/>
<reference evidence="4 5" key="1">
    <citation type="submission" date="2019-07" db="EMBL/GenBank/DDBJ databases">
        <title>Draft genome assembly of a fouling barnacle, Amphibalanus amphitrite (Darwin, 1854): The first reference genome for Thecostraca.</title>
        <authorList>
            <person name="Kim W."/>
        </authorList>
    </citation>
    <scope>NUCLEOTIDE SEQUENCE [LARGE SCALE GENOMIC DNA]</scope>
    <source>
        <strain evidence="4">SNU_AA5</strain>
        <tissue evidence="4">Soma without cirri and trophi</tissue>
    </source>
</reference>
<evidence type="ECO:0000256" key="2">
    <source>
        <dbReference type="SAM" id="SignalP"/>
    </source>
</evidence>
<feature type="signal peptide" evidence="2">
    <location>
        <begin position="1"/>
        <end position="18"/>
    </location>
</feature>
<dbReference type="PANTHER" id="PTHR22803">
    <property type="entry name" value="MANNOSE, PHOSPHOLIPASE, LECTIN RECEPTOR RELATED"/>
    <property type="match status" value="1"/>
</dbReference>
<evidence type="ECO:0000313" key="5">
    <source>
        <dbReference type="Proteomes" id="UP000440578"/>
    </source>
</evidence>
<comment type="caution">
    <text evidence="4">The sequence shown here is derived from an EMBL/GenBank/DDBJ whole genome shotgun (WGS) entry which is preliminary data.</text>
</comment>
<dbReference type="EMBL" id="VIIS01001612">
    <property type="protein sequence ID" value="KAF0295560.1"/>
    <property type="molecule type" value="Genomic_DNA"/>
</dbReference>
<dbReference type="PROSITE" id="PS50041">
    <property type="entry name" value="C_TYPE_LECTIN_2"/>
    <property type="match status" value="1"/>
</dbReference>
<gene>
    <name evidence="4" type="primary">LEC2_1</name>
    <name evidence="4" type="ORF">FJT64_006937</name>
</gene>